<evidence type="ECO:0000256" key="4">
    <source>
        <dbReference type="ARBA" id="ARBA00022527"/>
    </source>
</evidence>
<dbReference type="GO" id="GO:0005737">
    <property type="term" value="C:cytoplasm"/>
    <property type="evidence" value="ECO:0007669"/>
    <property type="project" value="UniProtKB-SubCell"/>
</dbReference>
<comment type="catalytic activity">
    <reaction evidence="14">
        <text>L-threonyl-[protein] + ATP = O-phospho-L-threonyl-[protein] + ADP + H(+)</text>
        <dbReference type="Rhea" id="RHEA:46608"/>
        <dbReference type="Rhea" id="RHEA-COMP:11060"/>
        <dbReference type="Rhea" id="RHEA-COMP:11605"/>
        <dbReference type="ChEBI" id="CHEBI:15378"/>
        <dbReference type="ChEBI" id="CHEBI:30013"/>
        <dbReference type="ChEBI" id="CHEBI:30616"/>
        <dbReference type="ChEBI" id="CHEBI:61977"/>
        <dbReference type="ChEBI" id="CHEBI:456216"/>
        <dbReference type="EC" id="2.7.12.1"/>
    </reaction>
</comment>
<dbReference type="Gene3D" id="1.10.510.10">
    <property type="entry name" value="Transferase(Phosphotransferase) domain 1"/>
    <property type="match status" value="1"/>
</dbReference>
<dbReference type="SUPFAM" id="SSF56112">
    <property type="entry name" value="Protein kinase-like (PK-like)"/>
    <property type="match status" value="1"/>
</dbReference>
<evidence type="ECO:0000256" key="17">
    <source>
        <dbReference type="SAM" id="MobiDB-lite"/>
    </source>
</evidence>
<comment type="catalytic activity">
    <reaction evidence="13">
        <text>L-seryl-[protein] + ATP = O-phospho-L-seryl-[protein] + ADP + H(+)</text>
        <dbReference type="Rhea" id="RHEA:17989"/>
        <dbReference type="Rhea" id="RHEA-COMP:9863"/>
        <dbReference type="Rhea" id="RHEA-COMP:11604"/>
        <dbReference type="ChEBI" id="CHEBI:15378"/>
        <dbReference type="ChEBI" id="CHEBI:29999"/>
        <dbReference type="ChEBI" id="CHEBI:30616"/>
        <dbReference type="ChEBI" id="CHEBI:83421"/>
        <dbReference type="ChEBI" id="CHEBI:456216"/>
        <dbReference type="EC" id="2.7.12.1"/>
    </reaction>
</comment>
<dbReference type="RefSeq" id="XP_009169248.1">
    <property type="nucleotide sequence ID" value="XM_009170984.1"/>
</dbReference>
<evidence type="ECO:0000256" key="6">
    <source>
        <dbReference type="ARBA" id="ARBA00022741"/>
    </source>
</evidence>
<dbReference type="OrthoDB" id="122279at2759"/>
<dbReference type="GO" id="GO:0044344">
    <property type="term" value="P:cellular response to fibroblast growth factor stimulus"/>
    <property type="evidence" value="ECO:0007669"/>
    <property type="project" value="TreeGrafter"/>
</dbReference>
<comment type="catalytic activity">
    <reaction evidence="15">
        <text>L-tyrosyl-[protein] + ATP = O-phospho-L-tyrosyl-[protein] + ADP + H(+)</text>
        <dbReference type="Rhea" id="RHEA:10596"/>
        <dbReference type="Rhea" id="RHEA-COMP:10136"/>
        <dbReference type="Rhea" id="RHEA-COMP:20101"/>
        <dbReference type="ChEBI" id="CHEBI:15378"/>
        <dbReference type="ChEBI" id="CHEBI:30616"/>
        <dbReference type="ChEBI" id="CHEBI:46858"/>
        <dbReference type="ChEBI" id="CHEBI:61978"/>
        <dbReference type="ChEBI" id="CHEBI:456216"/>
        <dbReference type="EC" id="2.7.12.1"/>
    </reaction>
</comment>
<keyword evidence="5" id="KW-0808">Transferase</keyword>
<evidence type="ECO:0000256" key="16">
    <source>
        <dbReference type="PROSITE-ProRule" id="PRU10141"/>
    </source>
</evidence>
<keyword evidence="3" id="KW-0963">Cytoplasm</keyword>
<comment type="subcellular location">
    <subcellularLocation>
        <location evidence="1">Cytoplasm</location>
    </subcellularLocation>
</comment>
<keyword evidence="6 16" id="KW-0547">Nucleotide-binding</keyword>
<dbReference type="GO" id="GO:0043066">
    <property type="term" value="P:negative regulation of apoptotic process"/>
    <property type="evidence" value="ECO:0007669"/>
    <property type="project" value="TreeGrafter"/>
</dbReference>
<evidence type="ECO:0000256" key="7">
    <source>
        <dbReference type="ARBA" id="ARBA00022777"/>
    </source>
</evidence>
<evidence type="ECO:0000256" key="14">
    <source>
        <dbReference type="ARBA" id="ARBA00049308"/>
    </source>
</evidence>
<protein>
    <recommendedName>
        <fullName evidence="10">Dual serine/threonine and tyrosine protein kinase</fullName>
        <ecNumber evidence="2">2.7.12.1</ecNumber>
    </recommendedName>
    <alternativeName>
        <fullName evidence="12">Dusty protein kinase</fullName>
    </alternativeName>
    <alternativeName>
        <fullName evidence="11">Receptor-interacting serine/threonine-protein kinase 5</fullName>
    </alternativeName>
</protein>
<proteinExistence type="predicted"/>
<evidence type="ECO:0000259" key="18">
    <source>
        <dbReference type="PROSITE" id="PS50011"/>
    </source>
</evidence>
<feature type="region of interest" description="Disordered" evidence="17">
    <location>
        <begin position="98"/>
        <end position="168"/>
    </location>
</feature>
<dbReference type="PROSITE" id="PS50011">
    <property type="entry name" value="PROTEIN_KINASE_DOM"/>
    <property type="match status" value="1"/>
</dbReference>
<evidence type="ECO:0000256" key="1">
    <source>
        <dbReference type="ARBA" id="ARBA00004496"/>
    </source>
</evidence>
<dbReference type="GO" id="GO:0070374">
    <property type="term" value="P:positive regulation of ERK1 and ERK2 cascade"/>
    <property type="evidence" value="ECO:0007669"/>
    <property type="project" value="TreeGrafter"/>
</dbReference>
<gene>
    <name evidence="19" type="ORF">T265_05863</name>
</gene>
<keyword evidence="9" id="KW-0829">Tyrosine-protein kinase</keyword>
<keyword evidence="8 16" id="KW-0067">ATP-binding</keyword>
<evidence type="ECO:0000313" key="19">
    <source>
        <dbReference type="EMBL" id="KER27033.1"/>
    </source>
</evidence>
<evidence type="ECO:0000256" key="5">
    <source>
        <dbReference type="ARBA" id="ARBA00022679"/>
    </source>
</evidence>
<dbReference type="PANTHER" id="PTHR46392">
    <property type="entry name" value="DUAL SERINE/THREONINE AND TYROSINE PROTEIN KINASE"/>
    <property type="match status" value="1"/>
</dbReference>
<evidence type="ECO:0000256" key="9">
    <source>
        <dbReference type="ARBA" id="ARBA00023137"/>
    </source>
</evidence>
<dbReference type="GO" id="GO:0004713">
    <property type="term" value="F:protein tyrosine kinase activity"/>
    <property type="evidence" value="ECO:0007669"/>
    <property type="project" value="UniProtKB-KW"/>
</dbReference>
<dbReference type="PROSITE" id="PS00107">
    <property type="entry name" value="PROTEIN_KINASE_ATP"/>
    <property type="match status" value="1"/>
</dbReference>
<dbReference type="GO" id="GO:0004712">
    <property type="term" value="F:protein serine/threonine/tyrosine kinase activity"/>
    <property type="evidence" value="ECO:0007669"/>
    <property type="project" value="UniProtKB-EC"/>
</dbReference>
<evidence type="ECO:0000256" key="10">
    <source>
        <dbReference type="ARBA" id="ARBA00040421"/>
    </source>
</evidence>
<dbReference type="Proteomes" id="UP000054324">
    <property type="component" value="Unassembled WGS sequence"/>
</dbReference>
<sequence length="977" mass="109392">MLLKTLRQPTTGFALLGAHQDLIELSELRRLAKGHPILFVVVPARDSCGEEVFTNWCTIADSKASEDKATFPWESINIKYVGQLLADHSEELFRSVYQRGHQSDSSDTRDAESQLMENRTDSAWTQDHPNLPSILTKLGFLPRPSGTEVGESEGRRPASPDSGNSSLAGSFAKQTDGTLLQEIPSANSCRCSSLNEVSGRVENDYKLVRGCVSICFRFLARLSPMNSELVYHFKREFHTQLSAFVRQRLRHQVFWALASIEAAALECLKGFVLQAHDLSNDLLVTPNLLEFAKTQEARLHEKLTQTAKQRQPEILKMISDTLKEMRDIVPQMAARDLNFLPFGAPEISNDISNTGSPLTSQHRCKPIGPCPIVVPSQDVMGQNGTSKIYSTSSCHSSMSSHPVQVAVDHTLKEMRDIVPQMAARDLNFLPFGAPGISNAGSPLTSQHRCKTIGPCPIVVPSQDVMGQNGTSKIYSTSSCHSSMSSHPVQGTLERTIEKLEHLSDKELYSRRVMSCRFPEHLTDDDTSGELVHHATDNCGNQEGGSEWSKNFRITVSNEHLHCPRSINSTMDEFRGLERSPEAGEHCAGLALRALLTFAYELTVPLKQTTKAQLSGLFDKLKSTDETHQSMFFGTVYQVFVAPLPWRAPTVLDATWTTRTAQSILTGLCENTIARKLSAQVTEKLRQSHEQFLTTLHRLEVRTEMRNCRFEDAQENIIRQHAPRLARTVLEMSALRHYLTHGLPSLGKELGRGQYGVVYACSSWGGHSLLAVKSVVPPDEKHWRDLAMELFYSRQLPQHDRIANVHAHVIDYDRAHGSEPAVLLIMERLARDLHIALKQGLSWLRRLIVARDVAEGVRYLHSQGLIHRDIKPRNVLLDLNDRAKLTDLGFCKPQAMIGGSILGTPLHMAPEILQKKYDYTIDIYAWGILFWYICAGSVHMPRNFDKCTNKEVLWSTVRKGKKPLNLSTSSFQGFVLND</sequence>
<evidence type="ECO:0000256" key="11">
    <source>
        <dbReference type="ARBA" id="ARBA00041268"/>
    </source>
</evidence>
<evidence type="ECO:0000256" key="8">
    <source>
        <dbReference type="ARBA" id="ARBA00022840"/>
    </source>
</evidence>
<dbReference type="InterPro" id="IPR017441">
    <property type="entry name" value="Protein_kinase_ATP_BS"/>
</dbReference>
<dbReference type="InterPro" id="IPR011009">
    <property type="entry name" value="Kinase-like_dom_sf"/>
</dbReference>
<dbReference type="EMBL" id="KL596733">
    <property type="protein sequence ID" value="KER27033.1"/>
    <property type="molecule type" value="Genomic_DNA"/>
</dbReference>
<dbReference type="AlphaFoldDB" id="A0A074ZI84"/>
<dbReference type="GO" id="GO:0004674">
    <property type="term" value="F:protein serine/threonine kinase activity"/>
    <property type="evidence" value="ECO:0007669"/>
    <property type="project" value="UniProtKB-KW"/>
</dbReference>
<keyword evidence="20" id="KW-1185">Reference proteome</keyword>
<keyword evidence="4" id="KW-0723">Serine/threonine-protein kinase</keyword>
<feature type="binding site" evidence="16">
    <location>
        <position position="772"/>
    </location>
    <ligand>
        <name>ATP</name>
        <dbReference type="ChEBI" id="CHEBI:30616"/>
    </ligand>
</feature>
<evidence type="ECO:0000256" key="2">
    <source>
        <dbReference type="ARBA" id="ARBA00013203"/>
    </source>
</evidence>
<reference evidence="19 20" key="1">
    <citation type="submission" date="2013-11" db="EMBL/GenBank/DDBJ databases">
        <title>Opisthorchis viverrini - life in the bile duct.</title>
        <authorList>
            <person name="Young N.D."/>
            <person name="Nagarajan N."/>
            <person name="Lin S.J."/>
            <person name="Korhonen P.K."/>
            <person name="Jex A.R."/>
            <person name="Hall R.S."/>
            <person name="Safavi-Hemami H."/>
            <person name="Kaewkong W."/>
            <person name="Bertrand D."/>
            <person name="Gao S."/>
            <person name="Seet Q."/>
            <person name="Wongkham S."/>
            <person name="Teh B.T."/>
            <person name="Wongkham C."/>
            <person name="Intapan P.M."/>
            <person name="Maleewong W."/>
            <person name="Yang X."/>
            <person name="Hu M."/>
            <person name="Wang Z."/>
            <person name="Hofmann A."/>
            <person name="Sternberg P.W."/>
            <person name="Tan P."/>
            <person name="Wang J."/>
            <person name="Gasser R.B."/>
        </authorList>
    </citation>
    <scope>NUCLEOTIDE SEQUENCE [LARGE SCALE GENOMIC DNA]</scope>
</reference>
<evidence type="ECO:0000313" key="20">
    <source>
        <dbReference type="Proteomes" id="UP000054324"/>
    </source>
</evidence>
<dbReference type="GO" id="GO:0005524">
    <property type="term" value="F:ATP binding"/>
    <property type="evidence" value="ECO:0007669"/>
    <property type="project" value="UniProtKB-UniRule"/>
</dbReference>
<dbReference type="PROSITE" id="PS00108">
    <property type="entry name" value="PROTEIN_KINASE_ST"/>
    <property type="match status" value="1"/>
</dbReference>
<evidence type="ECO:0000256" key="12">
    <source>
        <dbReference type="ARBA" id="ARBA00042638"/>
    </source>
</evidence>
<dbReference type="GeneID" id="20320045"/>
<evidence type="ECO:0000256" key="13">
    <source>
        <dbReference type="ARBA" id="ARBA00049003"/>
    </source>
</evidence>
<dbReference type="EC" id="2.7.12.1" evidence="2"/>
<feature type="compositionally biased region" description="Polar residues" evidence="17">
    <location>
        <begin position="115"/>
        <end position="128"/>
    </location>
</feature>
<dbReference type="Pfam" id="PF00069">
    <property type="entry name" value="Pkinase"/>
    <property type="match status" value="1"/>
</dbReference>
<feature type="domain" description="Protein kinase" evidence="18">
    <location>
        <begin position="743"/>
        <end position="977"/>
    </location>
</feature>
<evidence type="ECO:0000256" key="15">
    <source>
        <dbReference type="ARBA" id="ARBA00051680"/>
    </source>
</evidence>
<feature type="compositionally biased region" description="Basic and acidic residues" evidence="17">
    <location>
        <begin position="101"/>
        <end position="112"/>
    </location>
</feature>
<dbReference type="PANTHER" id="PTHR46392:SF1">
    <property type="entry name" value="DUAL SERINE_THREONINE AND TYROSINE PROTEIN KINASE"/>
    <property type="match status" value="1"/>
</dbReference>
<name>A0A074ZI84_OPIVI</name>
<dbReference type="SMART" id="SM00220">
    <property type="entry name" value="S_TKc"/>
    <property type="match status" value="1"/>
</dbReference>
<dbReference type="InterPro" id="IPR008271">
    <property type="entry name" value="Ser/Thr_kinase_AS"/>
</dbReference>
<keyword evidence="7" id="KW-0418">Kinase</keyword>
<dbReference type="CTD" id="20320045"/>
<accession>A0A074ZI84</accession>
<dbReference type="STRING" id="6198.A0A074ZI84"/>
<dbReference type="KEGG" id="ovi:T265_05863"/>
<dbReference type="InterPro" id="IPR051302">
    <property type="entry name" value="Dual_SerThr-Tyr_Kinase"/>
</dbReference>
<dbReference type="GO" id="GO:0045743">
    <property type="term" value="P:positive regulation of fibroblast growth factor receptor signaling pathway"/>
    <property type="evidence" value="ECO:0007669"/>
    <property type="project" value="TreeGrafter"/>
</dbReference>
<dbReference type="InterPro" id="IPR000719">
    <property type="entry name" value="Prot_kinase_dom"/>
</dbReference>
<evidence type="ECO:0000256" key="3">
    <source>
        <dbReference type="ARBA" id="ARBA00022490"/>
    </source>
</evidence>
<organism evidence="19 20">
    <name type="scientific">Opisthorchis viverrini</name>
    <name type="common">Southeast Asian liver fluke</name>
    <dbReference type="NCBI Taxonomy" id="6198"/>
    <lineage>
        <taxon>Eukaryota</taxon>
        <taxon>Metazoa</taxon>
        <taxon>Spiralia</taxon>
        <taxon>Lophotrochozoa</taxon>
        <taxon>Platyhelminthes</taxon>
        <taxon>Trematoda</taxon>
        <taxon>Digenea</taxon>
        <taxon>Opisthorchiida</taxon>
        <taxon>Opisthorchiata</taxon>
        <taxon>Opisthorchiidae</taxon>
        <taxon>Opisthorchis</taxon>
    </lineage>
</organism>